<dbReference type="AlphaFoldDB" id="A0A672G2X6"/>
<reference evidence="5" key="1">
    <citation type="submission" date="2019-06" db="EMBL/GenBank/DDBJ databases">
        <authorList>
            <consortium name="Wellcome Sanger Institute Data Sharing"/>
        </authorList>
    </citation>
    <scope>NUCLEOTIDE SEQUENCE [LARGE SCALE GENOMIC DNA]</scope>
</reference>
<dbReference type="GO" id="GO:0004896">
    <property type="term" value="F:cytokine receptor activity"/>
    <property type="evidence" value="ECO:0007669"/>
    <property type="project" value="TreeGrafter"/>
</dbReference>
<proteinExistence type="predicted"/>
<dbReference type="Proteomes" id="UP000472267">
    <property type="component" value="Chromosome 3"/>
</dbReference>
<accession>A0A672G2X6</accession>
<dbReference type="PANTHER" id="PTHR23037">
    <property type="entry name" value="CYTOKINE RECEPTOR"/>
    <property type="match status" value="1"/>
</dbReference>
<evidence type="ECO:0000313" key="6">
    <source>
        <dbReference type="Proteomes" id="UP000472267"/>
    </source>
</evidence>
<keyword evidence="4" id="KW-0732">Signal</keyword>
<feature type="transmembrane region" description="Helical" evidence="3">
    <location>
        <begin position="336"/>
        <end position="357"/>
    </location>
</feature>
<keyword evidence="3" id="KW-0472">Membrane</keyword>
<name>A0A672G2X6_SALFA</name>
<evidence type="ECO:0000256" key="4">
    <source>
        <dbReference type="SAM" id="SignalP"/>
    </source>
</evidence>
<feature type="region of interest" description="Disordered" evidence="2">
    <location>
        <begin position="307"/>
        <end position="326"/>
    </location>
</feature>
<organism evidence="5 6">
    <name type="scientific">Salarias fasciatus</name>
    <name type="common">Jewelled blenny</name>
    <name type="synonym">Blennius fasciatus</name>
    <dbReference type="NCBI Taxonomy" id="181472"/>
    <lineage>
        <taxon>Eukaryota</taxon>
        <taxon>Metazoa</taxon>
        <taxon>Chordata</taxon>
        <taxon>Craniata</taxon>
        <taxon>Vertebrata</taxon>
        <taxon>Euteleostomi</taxon>
        <taxon>Actinopterygii</taxon>
        <taxon>Neopterygii</taxon>
        <taxon>Teleostei</taxon>
        <taxon>Neoteleostei</taxon>
        <taxon>Acanthomorphata</taxon>
        <taxon>Ovalentaria</taxon>
        <taxon>Blenniimorphae</taxon>
        <taxon>Blenniiformes</taxon>
        <taxon>Blennioidei</taxon>
        <taxon>Blenniidae</taxon>
        <taxon>Salariinae</taxon>
        <taxon>Salarias</taxon>
    </lineage>
</organism>
<evidence type="ECO:0000256" key="1">
    <source>
        <dbReference type="ARBA" id="ARBA00023157"/>
    </source>
</evidence>
<protein>
    <submittedName>
        <fullName evidence="5">Uncharacterized LOC115385196</fullName>
    </submittedName>
</protein>
<feature type="chain" id="PRO_5025391006" evidence="4">
    <location>
        <begin position="24"/>
        <end position="420"/>
    </location>
</feature>
<dbReference type="RefSeq" id="XP_029943034.1">
    <property type="nucleotide sequence ID" value="XM_030087174.1"/>
</dbReference>
<dbReference type="PANTHER" id="PTHR23037:SF35">
    <property type="entry name" value="FIBRONECTIN TYPE-III DOMAIN-CONTAINING PROTEIN"/>
    <property type="match status" value="1"/>
</dbReference>
<reference evidence="5" key="2">
    <citation type="submission" date="2025-08" db="UniProtKB">
        <authorList>
            <consortium name="Ensembl"/>
        </authorList>
    </citation>
    <scope>IDENTIFICATION</scope>
</reference>
<dbReference type="Ensembl" id="ENSSFAT00005013875.1">
    <property type="protein sequence ID" value="ENSSFAP00005013308.1"/>
    <property type="gene ID" value="ENSSFAG00005007257.1"/>
</dbReference>
<keyword evidence="6" id="KW-1185">Reference proteome</keyword>
<evidence type="ECO:0000256" key="3">
    <source>
        <dbReference type="SAM" id="Phobius"/>
    </source>
</evidence>
<feature type="signal peptide" evidence="4">
    <location>
        <begin position="1"/>
        <end position="23"/>
    </location>
</feature>
<dbReference type="OrthoDB" id="9940625at2759"/>
<keyword evidence="3" id="KW-1133">Transmembrane helix</keyword>
<dbReference type="GO" id="GO:0009897">
    <property type="term" value="C:external side of plasma membrane"/>
    <property type="evidence" value="ECO:0007669"/>
    <property type="project" value="TreeGrafter"/>
</dbReference>
<reference evidence="5" key="3">
    <citation type="submission" date="2025-09" db="UniProtKB">
        <authorList>
            <consortium name="Ensembl"/>
        </authorList>
    </citation>
    <scope>IDENTIFICATION</scope>
</reference>
<evidence type="ECO:0000313" key="5">
    <source>
        <dbReference type="Ensembl" id="ENSSFAP00005013308.1"/>
    </source>
</evidence>
<evidence type="ECO:0000256" key="2">
    <source>
        <dbReference type="SAM" id="MobiDB-lite"/>
    </source>
</evidence>
<sequence length="420" mass="46899">MTVTHQVYALLAAVSSLGFLCKADPLPPVSEISFEWLNGFFLKVSWTWERPVDLPPSCEVEYYVYRPTTAAFSTTGPHRKTILQQDVDRYLTEEAGSGRWDIDVQVVGVPPCDNWKSKNTSKTVTTKKPRGELVEDFKCVTDPDGMNCSWIPLDPDLNVTLSYGSCEESEENMTSLKKCDERYVDGKRNGCYLRDEDACVLIETESELKTFEAALVIRLPKMSIREDGDHLRLTWTSPDVGTACVWEYEVCYTECEIPRNCLTTHMDATEDGSLKILYDDRCRYEFKYKVKTSRYCIEVPSDGSGSMTYVPQGKGPAPSSDPGGNTPPVLSLSSTIVIASVLSVVLSVCLVLTCYCFKRHRDIFCPSIPDPSAIFKGMMVNGNKDLMPSTSSHLYTPMPEAVECCKLILVAENSTVQENS</sequence>
<dbReference type="GeneID" id="115385196"/>
<dbReference type="InParanoid" id="A0A672G2X6"/>
<dbReference type="OMA" id="YCFKKHE"/>
<gene>
    <name evidence="5" type="primary">LOC115385196</name>
</gene>
<dbReference type="FunCoup" id="A0A672G2X6">
    <property type="interactions" value="18"/>
</dbReference>
<keyword evidence="1" id="KW-1015">Disulfide bond</keyword>
<keyword evidence="3" id="KW-0812">Transmembrane</keyword>